<name>A0ABR8ZB85_9FLAO</name>
<evidence type="ECO:0000313" key="1">
    <source>
        <dbReference type="EMBL" id="MBD8082500.1"/>
    </source>
</evidence>
<dbReference type="Proteomes" id="UP000637299">
    <property type="component" value="Unassembled WGS sequence"/>
</dbReference>
<protein>
    <submittedName>
        <fullName evidence="1">Uncharacterized protein</fullName>
    </submittedName>
</protein>
<accession>A0ABR8ZB85</accession>
<gene>
    <name evidence="1" type="ORF">IC610_08735</name>
</gene>
<dbReference type="EMBL" id="JACYFS010000002">
    <property type="protein sequence ID" value="MBD8082500.1"/>
    <property type="molecule type" value="Genomic_DNA"/>
</dbReference>
<reference evidence="1 2" key="1">
    <citation type="submission" date="2020-09" db="EMBL/GenBank/DDBJ databases">
        <title>Genome seq and assembly of Chryseobacterium sp.</title>
        <authorList>
            <person name="Chhetri G."/>
        </authorList>
    </citation>
    <scope>NUCLEOTIDE SEQUENCE [LARGE SCALE GENOMIC DNA]</scope>
    <source>
        <strain evidence="1 2">GCR10</strain>
    </source>
</reference>
<evidence type="ECO:0000313" key="2">
    <source>
        <dbReference type="Proteomes" id="UP000637299"/>
    </source>
</evidence>
<comment type="caution">
    <text evidence="1">The sequence shown here is derived from an EMBL/GenBank/DDBJ whole genome shotgun (WGS) entry which is preliminary data.</text>
</comment>
<proteinExistence type="predicted"/>
<dbReference type="RefSeq" id="WP_191736467.1">
    <property type="nucleotide sequence ID" value="NZ_JACYFS010000002.1"/>
</dbReference>
<organism evidence="1 2">
    <name type="scientific">Chryseobacterium caseinilyticum</name>
    <dbReference type="NCBI Taxonomy" id="2771428"/>
    <lineage>
        <taxon>Bacteria</taxon>
        <taxon>Pseudomonadati</taxon>
        <taxon>Bacteroidota</taxon>
        <taxon>Flavobacteriia</taxon>
        <taxon>Flavobacteriales</taxon>
        <taxon>Weeksellaceae</taxon>
        <taxon>Chryseobacterium group</taxon>
        <taxon>Chryseobacterium</taxon>
    </lineage>
</organism>
<sequence>MKIPIHLRQKMAEELTQWKDKLAKVREDGTFTYKFGGPNVVVNDDDKKEWQLI</sequence>
<keyword evidence="2" id="KW-1185">Reference proteome</keyword>